<evidence type="ECO:0000256" key="5">
    <source>
        <dbReference type="ARBA" id="ARBA00022741"/>
    </source>
</evidence>
<evidence type="ECO:0000256" key="4">
    <source>
        <dbReference type="ARBA" id="ARBA00022679"/>
    </source>
</evidence>
<feature type="compositionally biased region" description="Acidic residues" evidence="10">
    <location>
        <begin position="497"/>
        <end position="516"/>
    </location>
</feature>
<dbReference type="EC" id="2.7.11.1" evidence="2"/>
<feature type="domain" description="CNH" evidence="12">
    <location>
        <begin position="719"/>
        <end position="1006"/>
    </location>
</feature>
<accession>A0A3P9MHP5</accession>
<protein>
    <recommendedName>
        <fullName evidence="2">non-specific serine/threonine protein kinase</fullName>
        <ecNumber evidence="2">2.7.11.1</ecNumber>
    </recommendedName>
</protein>
<dbReference type="PROSITE" id="PS50011">
    <property type="entry name" value="PROTEIN_KINASE_DOM"/>
    <property type="match status" value="1"/>
</dbReference>
<proteinExistence type="inferred from homology"/>
<dbReference type="InterPro" id="IPR000719">
    <property type="entry name" value="Prot_kinase_dom"/>
</dbReference>
<evidence type="ECO:0000313" key="14">
    <source>
        <dbReference type="Proteomes" id="UP000265180"/>
    </source>
</evidence>
<feature type="compositionally biased region" description="Polar residues" evidence="10">
    <location>
        <begin position="430"/>
        <end position="439"/>
    </location>
</feature>
<keyword evidence="3" id="KW-0723">Serine/threonine-protein kinase</keyword>
<evidence type="ECO:0000256" key="7">
    <source>
        <dbReference type="ARBA" id="ARBA00022840"/>
    </source>
</evidence>
<keyword evidence="7 8" id="KW-0067">ATP-binding</keyword>
<feature type="compositionally biased region" description="Basic and acidic residues" evidence="10">
    <location>
        <begin position="475"/>
        <end position="485"/>
    </location>
</feature>
<organism evidence="13 14">
    <name type="scientific">Oryzias latipes</name>
    <name type="common">Japanese rice fish</name>
    <name type="synonym">Japanese killifish</name>
    <dbReference type="NCBI Taxonomy" id="8090"/>
    <lineage>
        <taxon>Eukaryota</taxon>
        <taxon>Metazoa</taxon>
        <taxon>Chordata</taxon>
        <taxon>Craniata</taxon>
        <taxon>Vertebrata</taxon>
        <taxon>Euteleostomi</taxon>
        <taxon>Actinopterygii</taxon>
        <taxon>Neopterygii</taxon>
        <taxon>Teleostei</taxon>
        <taxon>Neoteleostei</taxon>
        <taxon>Acanthomorphata</taxon>
        <taxon>Ovalentaria</taxon>
        <taxon>Atherinomorphae</taxon>
        <taxon>Beloniformes</taxon>
        <taxon>Adrianichthyidae</taxon>
        <taxon>Oryziinae</taxon>
        <taxon>Oryzias</taxon>
    </lineage>
</organism>
<dbReference type="InterPro" id="IPR008271">
    <property type="entry name" value="Ser/Thr_kinase_AS"/>
</dbReference>
<evidence type="ECO:0000256" key="6">
    <source>
        <dbReference type="ARBA" id="ARBA00022777"/>
    </source>
</evidence>
<feature type="region of interest" description="Disordered" evidence="10">
    <location>
        <begin position="260"/>
        <end position="305"/>
    </location>
</feature>
<reference evidence="13" key="3">
    <citation type="submission" date="2025-08" db="UniProtKB">
        <authorList>
            <consortium name="Ensembl"/>
        </authorList>
    </citation>
    <scope>IDENTIFICATION</scope>
    <source>
        <strain evidence="13">HNI</strain>
    </source>
</reference>
<evidence type="ECO:0000256" key="10">
    <source>
        <dbReference type="SAM" id="MobiDB-lite"/>
    </source>
</evidence>
<comment type="similarity">
    <text evidence="1">Belongs to the protein kinase superfamily. STE Ser/Thr protein kinase family. STE20 subfamily.</text>
</comment>
<feature type="coiled-coil region" evidence="9">
    <location>
        <begin position="317"/>
        <end position="417"/>
    </location>
</feature>
<evidence type="ECO:0000259" key="12">
    <source>
        <dbReference type="PROSITE" id="PS50219"/>
    </source>
</evidence>
<feature type="compositionally biased region" description="Polar residues" evidence="10">
    <location>
        <begin position="637"/>
        <end position="649"/>
    </location>
</feature>
<reference evidence="13 14" key="2">
    <citation type="submission" date="2017-04" db="EMBL/GenBank/DDBJ databases">
        <title>CpG methylation of centromeres and impact of large insertions on vertebrate speciation.</title>
        <authorList>
            <person name="Ichikawa K."/>
            <person name="Yoshimura J."/>
            <person name="Morishita S."/>
        </authorList>
    </citation>
    <scope>NUCLEOTIDE SEQUENCE</scope>
    <source>
        <strain evidence="13 14">HNI</strain>
    </source>
</reference>
<dbReference type="GO" id="GO:0005524">
    <property type="term" value="F:ATP binding"/>
    <property type="evidence" value="ECO:0007669"/>
    <property type="project" value="UniProtKB-UniRule"/>
</dbReference>
<feature type="compositionally biased region" description="Low complexity" evidence="10">
    <location>
        <begin position="605"/>
        <end position="636"/>
    </location>
</feature>
<dbReference type="PROSITE" id="PS00108">
    <property type="entry name" value="PROTEIN_KINASE_ST"/>
    <property type="match status" value="1"/>
</dbReference>
<evidence type="ECO:0000259" key="11">
    <source>
        <dbReference type="PROSITE" id="PS50011"/>
    </source>
</evidence>
<feature type="region of interest" description="Disordered" evidence="10">
    <location>
        <begin position="428"/>
        <end position="539"/>
    </location>
</feature>
<dbReference type="InterPro" id="IPR051700">
    <property type="entry name" value="STE20_Ser-Thr_kinase"/>
</dbReference>
<dbReference type="PANTHER" id="PTHR47096:SF1">
    <property type="entry name" value="MISSHAPEN LIKE KINASE 1"/>
    <property type="match status" value="1"/>
</dbReference>
<evidence type="ECO:0000256" key="9">
    <source>
        <dbReference type="SAM" id="Coils"/>
    </source>
</evidence>
<dbReference type="InterPro" id="IPR001180">
    <property type="entry name" value="CNH_dom"/>
</dbReference>
<keyword evidence="9" id="KW-0175">Coiled coil</keyword>
<sequence length="1032" mass="116673">MANDSPAKSLVDIDLASLRDPAGIFELVEVVGNGTYGQVYKGRHVKTGQLAAIKVMDVTELVMEFCGAGSITDLVKNTKGNSLKEDWIAYISREILRGLAHLHAHHVIHRDIKGQNVLLTENAEVKLVDFGVSAQLDRTVGRRNTFIGTPYWMAPEVIACDENPDATYDYRSDLWSCGITAIEMAEGAPPLCDMHPMRALFLIPRNPPPRLKSKKWSKKFFSFIEGCLVKNYTQRPPTEQLLKHPFIRDQPNERQVRIQLKDHIDRTKKKRGEKDETEYEYSGSEEEEEESSEQEGEPSSIVNVPGESTLRRDFIRLQQENKERSEALRRQQLLQEQQLREQEEYKRQLLAERQKRIEQQKEQRRRLEEVSVRLSVIHEDTDVNTACVPQEYIRRQLEEEQRHLEILQQQLLHEQAMLLADERYRKKIQGSPQSAQTKPQQPPVPPRSESYADANSETTAVHRPVEPQDLTALAKELRAVDDVRPPNKVTEYSSSSEDSDTTDEDDDEEVDQEAGEESTSGPEDSKAVSSKLSNGETESVKTMVVHDEGESDAGSTPCKDSTLIVRQVMGPEKTQHQTFHFPFPLVALVNGFAGRIHHLPDLIQQSHHSPPMSSASNSPSSSGLASPSSMSPQSPLENNNMQKHKSSSSFTPFIDPRLLQVSPSTGSALNNVGYSNDARLAEALRADPSRKGSVVNVNPVNTRPQSDTPEIRKYKKRFNSEILCAALWGVNLLVGTESGLMLLDRSGQGKVYPLINRRRFQQMDVLEGLNVLVTISGKKNKLRVYYLSWLRNKILHNDPEVEKKQGWTTVGDLEGCVHYKVVKYERIKFLVLALKNSVEVYAWAPKPYHKFMAFKSFGDLVHKPLLVDLTVEEGQRLKVIYGSYSGFHAVDVDSGAVYDIYLPTHIQTSIQSHAIIILPNTDGIELLVCYEDEGVYVNTYGRITKDVVLQWGEMPTSVAYIRSNQIMGWGEKAIEIRSVETGHLDGVFMHKRAQRLKFLCERNDKVFFASVRSGGSSQVYFMTLGRSNLLSW</sequence>
<dbReference type="PROSITE" id="PS50219">
    <property type="entry name" value="CNH"/>
    <property type="match status" value="1"/>
</dbReference>
<name>A0A3P9MHP5_ORYLA</name>
<evidence type="ECO:0000313" key="13">
    <source>
        <dbReference type="Ensembl" id="ENSORLP00020032356.1"/>
    </source>
</evidence>
<dbReference type="FunFam" id="1.10.510.10:FF:000003">
    <property type="entry name" value="TRAF2 and NCK-interacting protein kinase isoform 4"/>
    <property type="match status" value="1"/>
</dbReference>
<evidence type="ECO:0000256" key="8">
    <source>
        <dbReference type="PROSITE-ProRule" id="PRU10141"/>
    </source>
</evidence>
<dbReference type="SMART" id="SM00036">
    <property type="entry name" value="CNH"/>
    <property type="match status" value="1"/>
</dbReference>
<feature type="binding site" evidence="8">
    <location>
        <position position="54"/>
    </location>
    <ligand>
        <name>ATP</name>
        <dbReference type="ChEBI" id="CHEBI:30616"/>
    </ligand>
</feature>
<feature type="compositionally biased region" description="Polar residues" evidence="10">
    <location>
        <begin position="519"/>
        <end position="537"/>
    </location>
</feature>
<dbReference type="AlphaFoldDB" id="A0A3P9MHP5"/>
<dbReference type="GO" id="GO:0004674">
    <property type="term" value="F:protein serine/threonine kinase activity"/>
    <property type="evidence" value="ECO:0007669"/>
    <property type="project" value="UniProtKB-KW"/>
</dbReference>
<dbReference type="Pfam" id="PF00069">
    <property type="entry name" value="Pkinase"/>
    <property type="match status" value="1"/>
</dbReference>
<dbReference type="Proteomes" id="UP000265180">
    <property type="component" value="Chromosome 21"/>
</dbReference>
<dbReference type="PROSITE" id="PS00107">
    <property type="entry name" value="PROTEIN_KINASE_ATP"/>
    <property type="match status" value="1"/>
</dbReference>
<dbReference type="PANTHER" id="PTHR47096">
    <property type="entry name" value="MISSHAPEN LIKE KINASE 1"/>
    <property type="match status" value="1"/>
</dbReference>
<dbReference type="Gene3D" id="3.30.200.20">
    <property type="entry name" value="Phosphorylase Kinase, domain 1"/>
    <property type="match status" value="1"/>
</dbReference>
<dbReference type="InterPro" id="IPR017441">
    <property type="entry name" value="Protein_kinase_ATP_BS"/>
</dbReference>
<evidence type="ECO:0000256" key="1">
    <source>
        <dbReference type="ARBA" id="ARBA00008874"/>
    </source>
</evidence>
<feature type="region of interest" description="Disordered" evidence="10">
    <location>
        <begin position="604"/>
        <end position="649"/>
    </location>
</feature>
<evidence type="ECO:0000256" key="2">
    <source>
        <dbReference type="ARBA" id="ARBA00012513"/>
    </source>
</evidence>
<dbReference type="SUPFAM" id="SSF56112">
    <property type="entry name" value="Protein kinase-like (PK-like)"/>
    <property type="match status" value="1"/>
</dbReference>
<evidence type="ECO:0000256" key="3">
    <source>
        <dbReference type="ARBA" id="ARBA00022527"/>
    </source>
</evidence>
<dbReference type="Gene3D" id="1.10.510.10">
    <property type="entry name" value="Transferase(Phosphotransferase) domain 1"/>
    <property type="match status" value="1"/>
</dbReference>
<dbReference type="Ensembl" id="ENSORLT00020025214.1">
    <property type="protein sequence ID" value="ENSORLP00020032356.1"/>
    <property type="gene ID" value="ENSORLG00020018492.1"/>
</dbReference>
<dbReference type="InterPro" id="IPR011009">
    <property type="entry name" value="Kinase-like_dom_sf"/>
</dbReference>
<keyword evidence="4" id="KW-0808">Transferase</keyword>
<dbReference type="SMART" id="SM00220">
    <property type="entry name" value="S_TKc"/>
    <property type="match status" value="1"/>
</dbReference>
<reference evidence="13" key="4">
    <citation type="submission" date="2025-09" db="UniProtKB">
        <authorList>
            <consortium name="Ensembl"/>
        </authorList>
    </citation>
    <scope>IDENTIFICATION</scope>
    <source>
        <strain evidence="13">HNI</strain>
    </source>
</reference>
<keyword evidence="6" id="KW-0418">Kinase</keyword>
<feature type="domain" description="Protein kinase" evidence="11">
    <location>
        <begin position="1"/>
        <end position="247"/>
    </location>
</feature>
<reference key="1">
    <citation type="journal article" date="2007" name="Nature">
        <title>The medaka draft genome and insights into vertebrate genome evolution.</title>
        <authorList>
            <person name="Kasahara M."/>
            <person name="Naruse K."/>
            <person name="Sasaki S."/>
            <person name="Nakatani Y."/>
            <person name="Qu W."/>
            <person name="Ahsan B."/>
            <person name="Yamada T."/>
            <person name="Nagayasu Y."/>
            <person name="Doi K."/>
            <person name="Kasai Y."/>
            <person name="Jindo T."/>
            <person name="Kobayashi D."/>
            <person name="Shimada A."/>
            <person name="Toyoda A."/>
            <person name="Kuroki Y."/>
            <person name="Fujiyama A."/>
            <person name="Sasaki T."/>
            <person name="Shimizu A."/>
            <person name="Asakawa S."/>
            <person name="Shimizu N."/>
            <person name="Hashimoto S."/>
            <person name="Yang J."/>
            <person name="Lee Y."/>
            <person name="Matsushima K."/>
            <person name="Sugano S."/>
            <person name="Sakaizumi M."/>
            <person name="Narita T."/>
            <person name="Ohishi K."/>
            <person name="Haga S."/>
            <person name="Ohta F."/>
            <person name="Nomoto H."/>
            <person name="Nogata K."/>
            <person name="Morishita T."/>
            <person name="Endo T."/>
            <person name="Shin-I T."/>
            <person name="Takeda H."/>
            <person name="Morishita S."/>
            <person name="Kohara Y."/>
        </authorList>
    </citation>
    <scope>NUCLEOTIDE SEQUENCE [LARGE SCALE GENOMIC DNA]</scope>
    <source>
        <strain>Hd-rR</strain>
    </source>
</reference>
<dbReference type="Pfam" id="PF00780">
    <property type="entry name" value="CNH"/>
    <property type="match status" value="1"/>
</dbReference>
<keyword evidence="5 8" id="KW-0547">Nucleotide-binding</keyword>
<feature type="compositionally biased region" description="Acidic residues" evidence="10">
    <location>
        <begin position="275"/>
        <end position="296"/>
    </location>
</feature>